<evidence type="ECO:0000256" key="1">
    <source>
        <dbReference type="ARBA" id="ARBA00009817"/>
    </source>
</evidence>
<comment type="similarity">
    <text evidence="1">Belongs to the HEBP family.</text>
</comment>
<sequence length="120" mass="13191">MAMTTPVQMDKSTGTMSFIMPSKYWGDGLAEAPPPAEDAGVALQARDGEQVAVSTFGGYAVGSVVARKTDELLASVAQSEDWELVENTTRLLQYNDPFTVPWKRRNEVSVPVRRREVQVT</sequence>
<dbReference type="PANTHER" id="PTHR11220">
    <property type="entry name" value="HEME-BINDING PROTEIN-RELATED"/>
    <property type="match status" value="1"/>
</dbReference>
<name>A0A812QNB7_SYMPI</name>
<keyword evidence="3" id="KW-1185">Reference proteome</keyword>
<evidence type="ECO:0008006" key="4">
    <source>
        <dbReference type="Google" id="ProtNLM"/>
    </source>
</evidence>
<dbReference type="InterPro" id="IPR011256">
    <property type="entry name" value="Reg_factor_effector_dom_sf"/>
</dbReference>
<proteinExistence type="inferred from homology"/>
<comment type="caution">
    <text evidence="2">The sequence shown here is derived from an EMBL/GenBank/DDBJ whole genome shotgun (WGS) entry which is preliminary data.</text>
</comment>
<dbReference type="Proteomes" id="UP000649617">
    <property type="component" value="Unassembled WGS sequence"/>
</dbReference>
<dbReference type="Pfam" id="PF04832">
    <property type="entry name" value="SOUL"/>
    <property type="match status" value="1"/>
</dbReference>
<dbReference type="InterPro" id="IPR006917">
    <property type="entry name" value="SOUL_heme-bd"/>
</dbReference>
<evidence type="ECO:0000313" key="3">
    <source>
        <dbReference type="Proteomes" id="UP000649617"/>
    </source>
</evidence>
<gene>
    <name evidence="2" type="ORF">SPIL2461_LOCUS9736</name>
</gene>
<protein>
    <recommendedName>
        <fullName evidence="4">Heme-binding protein</fullName>
    </recommendedName>
</protein>
<dbReference type="SUPFAM" id="SSF55136">
    <property type="entry name" value="Probable bacterial effector-binding domain"/>
    <property type="match status" value="1"/>
</dbReference>
<evidence type="ECO:0000313" key="2">
    <source>
        <dbReference type="EMBL" id="CAE7395714.1"/>
    </source>
</evidence>
<organism evidence="2 3">
    <name type="scientific">Symbiodinium pilosum</name>
    <name type="common">Dinoflagellate</name>
    <dbReference type="NCBI Taxonomy" id="2952"/>
    <lineage>
        <taxon>Eukaryota</taxon>
        <taxon>Sar</taxon>
        <taxon>Alveolata</taxon>
        <taxon>Dinophyceae</taxon>
        <taxon>Suessiales</taxon>
        <taxon>Symbiodiniaceae</taxon>
        <taxon>Symbiodinium</taxon>
    </lineage>
</organism>
<dbReference type="Gene3D" id="3.20.80.10">
    <property type="entry name" value="Regulatory factor, effector binding domain"/>
    <property type="match status" value="1"/>
</dbReference>
<reference evidence="2" key="1">
    <citation type="submission" date="2021-02" db="EMBL/GenBank/DDBJ databases">
        <authorList>
            <person name="Dougan E. K."/>
            <person name="Rhodes N."/>
            <person name="Thang M."/>
            <person name="Chan C."/>
        </authorList>
    </citation>
    <scope>NUCLEOTIDE SEQUENCE</scope>
</reference>
<dbReference type="AlphaFoldDB" id="A0A812QNB7"/>
<accession>A0A812QNB7</accession>
<dbReference type="PANTHER" id="PTHR11220:SF58">
    <property type="entry name" value="SOUL HEME-BINDING FAMILY PROTEIN"/>
    <property type="match status" value="1"/>
</dbReference>
<dbReference type="OrthoDB" id="6424451at2759"/>
<dbReference type="EMBL" id="CAJNIZ010017247">
    <property type="protein sequence ID" value="CAE7395714.1"/>
    <property type="molecule type" value="Genomic_DNA"/>
</dbReference>